<dbReference type="EMBL" id="CP006734">
    <property type="protein sequence ID" value="AGW42733.1"/>
    <property type="molecule type" value="Genomic_DNA"/>
</dbReference>
<dbReference type="STRING" id="1389489.O159_28620"/>
<dbReference type="KEGG" id="lxy:O159_28620"/>
<protein>
    <submittedName>
        <fullName evidence="1">Uncharacterized protein</fullName>
    </submittedName>
</protein>
<dbReference type="PATRIC" id="fig|1389489.3.peg.2746"/>
<dbReference type="HOGENOM" id="CLU_2260270_0_0_11"/>
<gene>
    <name evidence="1" type="ORF">O159_28620</name>
</gene>
<keyword evidence="2" id="KW-1185">Reference proteome</keyword>
<reference evidence="1 2" key="1">
    <citation type="journal article" date="2013" name="Genome Announc.">
        <title>Complete Genome Sequence of Leifsonia xyli subsp. cynodontis Strain DSM46306, a Gram-Positive Bacterial Pathogen of Grasses.</title>
        <authorList>
            <person name="Monteiro-Vitorello C.B."/>
            <person name="Zerillo M.M."/>
            <person name="Van Sluys M.A."/>
            <person name="Camargo L.E."/>
            <person name="Kitajima J.P."/>
        </authorList>
    </citation>
    <scope>NUCLEOTIDE SEQUENCE [LARGE SCALE GENOMIC DNA]</scope>
    <source>
        <strain evidence="1 2">DSM 46306</strain>
    </source>
</reference>
<organism evidence="1 2">
    <name type="scientific">Leifsonia xyli subsp. cynodontis DSM 46306</name>
    <dbReference type="NCBI Taxonomy" id="1389489"/>
    <lineage>
        <taxon>Bacteria</taxon>
        <taxon>Bacillati</taxon>
        <taxon>Actinomycetota</taxon>
        <taxon>Actinomycetes</taxon>
        <taxon>Micrococcales</taxon>
        <taxon>Microbacteriaceae</taxon>
        <taxon>Leifsonia</taxon>
    </lineage>
</organism>
<dbReference type="AlphaFoldDB" id="U3PGC3"/>
<dbReference type="Proteomes" id="UP000016743">
    <property type="component" value="Chromosome"/>
</dbReference>
<name>U3PGC3_LEIXC</name>
<proteinExistence type="predicted"/>
<dbReference type="RefSeq" id="WP_021756202.1">
    <property type="nucleotide sequence ID" value="NC_022438.1"/>
</dbReference>
<evidence type="ECO:0000313" key="2">
    <source>
        <dbReference type="Proteomes" id="UP000016743"/>
    </source>
</evidence>
<evidence type="ECO:0000313" key="1">
    <source>
        <dbReference type="EMBL" id="AGW42733.1"/>
    </source>
</evidence>
<sequence>MKAGAIWAEAARHIGDAVIAASSRAGFQSDERFPWGVSGRLTGAGDLLDPVLDSIVYARFPAAFRFPAVGSALDGAERLLHHPNATALAPLVALSATEKELNT</sequence>
<accession>U3PGC3</accession>